<comment type="caution">
    <text evidence="3">The sequence shown here is derived from an EMBL/GenBank/DDBJ whole genome shotgun (WGS) entry which is preliminary data.</text>
</comment>
<sequence length="104" mass="11888">MINLKDYRYIKIIGKGEYGNVHLIENIETGLQYAAKEGISYENDSLMIELQTYLKVDNSAILPFLGYSPCNFNGEKHPMLIIKYMENGSLKEMLKNVRISLAPL</sequence>
<gene>
    <name evidence="3" type="ORF">M9Y10_030383</name>
</gene>
<keyword evidence="1" id="KW-0067">ATP-binding</keyword>
<organism evidence="3 4">
    <name type="scientific">Tritrichomonas musculus</name>
    <dbReference type="NCBI Taxonomy" id="1915356"/>
    <lineage>
        <taxon>Eukaryota</taxon>
        <taxon>Metamonada</taxon>
        <taxon>Parabasalia</taxon>
        <taxon>Tritrichomonadida</taxon>
        <taxon>Tritrichomonadidae</taxon>
        <taxon>Tritrichomonas</taxon>
    </lineage>
</organism>
<protein>
    <recommendedName>
        <fullName evidence="2">Protein kinase domain-containing protein</fullName>
    </recommendedName>
</protein>
<dbReference type="EMBL" id="JAPFFF010000044">
    <property type="protein sequence ID" value="KAK8840611.1"/>
    <property type="molecule type" value="Genomic_DNA"/>
</dbReference>
<evidence type="ECO:0000313" key="3">
    <source>
        <dbReference type="EMBL" id="KAK8840611.1"/>
    </source>
</evidence>
<accession>A0ABR2H388</accession>
<reference evidence="3 4" key="1">
    <citation type="submission" date="2024-04" db="EMBL/GenBank/DDBJ databases">
        <title>Tritrichomonas musculus Genome.</title>
        <authorList>
            <person name="Alves-Ferreira E."/>
            <person name="Grigg M."/>
            <person name="Lorenzi H."/>
            <person name="Galac M."/>
        </authorList>
    </citation>
    <scope>NUCLEOTIDE SEQUENCE [LARGE SCALE GENOMIC DNA]</scope>
    <source>
        <strain evidence="3 4">EAF2021</strain>
    </source>
</reference>
<evidence type="ECO:0000259" key="2">
    <source>
        <dbReference type="PROSITE" id="PS50011"/>
    </source>
</evidence>
<proteinExistence type="predicted"/>
<dbReference type="SUPFAM" id="SSF56112">
    <property type="entry name" value="Protein kinase-like (PK-like)"/>
    <property type="match status" value="1"/>
</dbReference>
<dbReference type="InterPro" id="IPR011009">
    <property type="entry name" value="Kinase-like_dom_sf"/>
</dbReference>
<evidence type="ECO:0000256" key="1">
    <source>
        <dbReference type="PROSITE-ProRule" id="PRU10141"/>
    </source>
</evidence>
<dbReference type="Gene3D" id="1.10.510.10">
    <property type="entry name" value="Transferase(Phosphotransferase) domain 1"/>
    <property type="match status" value="1"/>
</dbReference>
<feature type="binding site" evidence="1">
    <location>
        <position position="36"/>
    </location>
    <ligand>
        <name>ATP</name>
        <dbReference type="ChEBI" id="CHEBI:30616"/>
    </ligand>
</feature>
<dbReference type="PROSITE" id="PS50011">
    <property type="entry name" value="PROTEIN_KINASE_DOM"/>
    <property type="match status" value="1"/>
</dbReference>
<dbReference type="Proteomes" id="UP001470230">
    <property type="component" value="Unassembled WGS sequence"/>
</dbReference>
<dbReference type="InterPro" id="IPR000719">
    <property type="entry name" value="Prot_kinase_dom"/>
</dbReference>
<evidence type="ECO:0000313" key="4">
    <source>
        <dbReference type="Proteomes" id="UP001470230"/>
    </source>
</evidence>
<keyword evidence="1" id="KW-0547">Nucleotide-binding</keyword>
<dbReference type="Pfam" id="PF07714">
    <property type="entry name" value="PK_Tyr_Ser-Thr"/>
    <property type="match status" value="1"/>
</dbReference>
<name>A0ABR2H388_9EUKA</name>
<dbReference type="PROSITE" id="PS00107">
    <property type="entry name" value="PROTEIN_KINASE_ATP"/>
    <property type="match status" value="1"/>
</dbReference>
<feature type="domain" description="Protein kinase" evidence="2">
    <location>
        <begin position="7"/>
        <end position="104"/>
    </location>
</feature>
<dbReference type="InterPro" id="IPR017441">
    <property type="entry name" value="Protein_kinase_ATP_BS"/>
</dbReference>
<dbReference type="InterPro" id="IPR001245">
    <property type="entry name" value="Ser-Thr/Tyr_kinase_cat_dom"/>
</dbReference>
<keyword evidence="4" id="KW-1185">Reference proteome</keyword>